<evidence type="ECO:0000313" key="1">
    <source>
        <dbReference type="EMBL" id="OSX64396.1"/>
    </source>
</evidence>
<dbReference type="Proteomes" id="UP000194127">
    <property type="component" value="Unassembled WGS sequence"/>
</dbReference>
<keyword evidence="2" id="KW-1185">Reference proteome</keyword>
<dbReference type="STRING" id="670580.A0A1X6N7E1"/>
<dbReference type="GeneID" id="36328446"/>
<sequence length="66" mass="7306">ETYGTGLLIFHVVCDCKRISEAERAPAYPAVVLAFLATVSGAYSGGTIRNYYYGLRAWHILHGCPW</sequence>
<dbReference type="EMBL" id="KZ110594">
    <property type="protein sequence ID" value="OSX64396.1"/>
    <property type="molecule type" value="Genomic_DNA"/>
</dbReference>
<name>A0A1X6N7E1_9APHY</name>
<reference evidence="1 2" key="1">
    <citation type="submission" date="2017-04" db="EMBL/GenBank/DDBJ databases">
        <title>Genome Sequence of the Model Brown-Rot Fungus Postia placenta SB12.</title>
        <authorList>
            <consortium name="DOE Joint Genome Institute"/>
            <person name="Gaskell J."/>
            <person name="Kersten P."/>
            <person name="Larrondo L.F."/>
            <person name="Canessa P."/>
            <person name="Martinez D."/>
            <person name="Hibbett D."/>
            <person name="Schmoll M."/>
            <person name="Kubicek C.P."/>
            <person name="Martinez A.T."/>
            <person name="Yadav J."/>
            <person name="Master E."/>
            <person name="Magnuson J.K."/>
            <person name="James T."/>
            <person name="Yaver D."/>
            <person name="Berka R."/>
            <person name="Labutti K."/>
            <person name="Lipzen A."/>
            <person name="Aerts A."/>
            <person name="Barry K."/>
            <person name="Henrissat B."/>
            <person name="Blanchette R."/>
            <person name="Grigoriev I."/>
            <person name="Cullen D."/>
        </authorList>
    </citation>
    <scope>NUCLEOTIDE SEQUENCE [LARGE SCALE GENOMIC DNA]</scope>
    <source>
        <strain evidence="1 2">MAD-698-R-SB12</strain>
    </source>
</reference>
<organism evidence="1 2">
    <name type="scientific">Postia placenta MAD-698-R-SB12</name>
    <dbReference type="NCBI Taxonomy" id="670580"/>
    <lineage>
        <taxon>Eukaryota</taxon>
        <taxon>Fungi</taxon>
        <taxon>Dikarya</taxon>
        <taxon>Basidiomycota</taxon>
        <taxon>Agaricomycotina</taxon>
        <taxon>Agaricomycetes</taxon>
        <taxon>Polyporales</taxon>
        <taxon>Adustoporiaceae</taxon>
        <taxon>Rhodonia</taxon>
    </lineage>
</organism>
<dbReference type="RefSeq" id="XP_024341190.1">
    <property type="nucleotide sequence ID" value="XM_024483497.1"/>
</dbReference>
<accession>A0A1X6N7E1</accession>
<proteinExistence type="predicted"/>
<feature type="non-terminal residue" evidence="1">
    <location>
        <position position="66"/>
    </location>
</feature>
<evidence type="ECO:0000313" key="2">
    <source>
        <dbReference type="Proteomes" id="UP000194127"/>
    </source>
</evidence>
<dbReference type="SUPFAM" id="SSF47823">
    <property type="entry name" value="lambda integrase-like, N-terminal domain"/>
    <property type="match status" value="1"/>
</dbReference>
<dbReference type="OrthoDB" id="2794913at2759"/>
<gene>
    <name evidence="1" type="ORF">POSPLADRAFT_1118880</name>
</gene>
<protein>
    <submittedName>
        <fullName evidence="1">Uncharacterized protein</fullName>
    </submittedName>
</protein>
<feature type="non-terminal residue" evidence="1">
    <location>
        <position position="1"/>
    </location>
</feature>
<dbReference type="AlphaFoldDB" id="A0A1X6N7E1"/>